<reference evidence="3" key="2">
    <citation type="journal article" date="2021" name="PeerJ">
        <title>Extensive microbial diversity within the chicken gut microbiome revealed by metagenomics and culture.</title>
        <authorList>
            <person name="Gilroy R."/>
            <person name="Ravi A."/>
            <person name="Getino M."/>
            <person name="Pursley I."/>
            <person name="Horton D.L."/>
            <person name="Alikhan N.F."/>
            <person name="Baker D."/>
            <person name="Gharbi K."/>
            <person name="Hall N."/>
            <person name="Watson M."/>
            <person name="Adriaenssens E.M."/>
            <person name="Foster-Nyarko E."/>
            <person name="Jarju S."/>
            <person name="Secka A."/>
            <person name="Antonio M."/>
            <person name="Oren A."/>
            <person name="Chaudhuri R.R."/>
            <person name="La Ragione R."/>
            <person name="Hildebrand F."/>
            <person name="Pallen M.J."/>
        </authorList>
    </citation>
    <scope>NUCLEOTIDE SEQUENCE</scope>
    <source>
        <strain evidence="3">ChiSjej4B22-8349</strain>
    </source>
</reference>
<keyword evidence="2" id="KW-0812">Transmembrane</keyword>
<reference evidence="3" key="1">
    <citation type="submission" date="2020-10" db="EMBL/GenBank/DDBJ databases">
        <authorList>
            <person name="Gilroy R."/>
        </authorList>
    </citation>
    <scope>NUCLEOTIDE SEQUENCE</scope>
    <source>
        <strain evidence="3">ChiSjej4B22-8349</strain>
    </source>
</reference>
<feature type="compositionally biased region" description="Basic and acidic residues" evidence="1">
    <location>
        <begin position="287"/>
        <end position="300"/>
    </location>
</feature>
<feature type="region of interest" description="Disordered" evidence="1">
    <location>
        <begin position="116"/>
        <end position="300"/>
    </location>
</feature>
<feature type="transmembrane region" description="Helical" evidence="2">
    <location>
        <begin position="62"/>
        <end position="81"/>
    </location>
</feature>
<name>A0A9D1N6B7_9FIRM</name>
<comment type="caution">
    <text evidence="3">The sequence shown here is derived from an EMBL/GenBank/DDBJ whole genome shotgun (WGS) entry which is preliminary data.</text>
</comment>
<keyword evidence="2" id="KW-1133">Transmembrane helix</keyword>
<feature type="compositionally biased region" description="Basic and acidic residues" evidence="1">
    <location>
        <begin position="215"/>
        <end position="234"/>
    </location>
</feature>
<organism evidence="3 4">
    <name type="scientific">Candidatus Allocopromorpha excrementipullorum</name>
    <dbReference type="NCBI Taxonomy" id="2840743"/>
    <lineage>
        <taxon>Bacteria</taxon>
        <taxon>Bacillati</taxon>
        <taxon>Bacillota</taxon>
        <taxon>Clostridia</taxon>
        <taxon>Eubacteriales</taxon>
        <taxon>Eubacteriaceae</taxon>
        <taxon>Eubacteriaceae incertae sedis</taxon>
        <taxon>Candidatus Allocopromorpha</taxon>
    </lineage>
</organism>
<evidence type="ECO:0000256" key="2">
    <source>
        <dbReference type="SAM" id="Phobius"/>
    </source>
</evidence>
<dbReference type="EMBL" id="DVOB01000098">
    <property type="protein sequence ID" value="HIU95938.1"/>
    <property type="molecule type" value="Genomic_DNA"/>
</dbReference>
<protein>
    <submittedName>
        <fullName evidence="3">Uncharacterized protein</fullName>
    </submittedName>
</protein>
<evidence type="ECO:0000313" key="3">
    <source>
        <dbReference type="EMBL" id="HIU95938.1"/>
    </source>
</evidence>
<feature type="transmembrane region" description="Helical" evidence="2">
    <location>
        <begin position="12"/>
        <end position="32"/>
    </location>
</feature>
<dbReference type="AlphaFoldDB" id="A0A9D1N6B7"/>
<keyword evidence="2" id="KW-0472">Membrane</keyword>
<feature type="compositionally biased region" description="Basic and acidic residues" evidence="1">
    <location>
        <begin position="160"/>
        <end position="193"/>
    </location>
</feature>
<feature type="compositionally biased region" description="Polar residues" evidence="1">
    <location>
        <begin position="273"/>
        <end position="286"/>
    </location>
</feature>
<gene>
    <name evidence="3" type="ORF">IAD25_04415</name>
</gene>
<accession>A0A9D1N6B7</accession>
<proteinExistence type="predicted"/>
<sequence length="300" mass="33254">MMNQSSKKSHIIVAVILFVIAVIFLCYGIYMIDYSLEYIRTYMEISTISFEDALQYVVSSSASYIGFAIVIAIGGFIVFSLRKTHYVTFGHHNGYDDGNDEEEVDEAEEEVKEIEAVKEDFEEEEVKEIKGDEESSENGGDVTENESGAALMPDIAAPGEKGKQPEGPEEKEKQPEEKEAPEKDLVHTREFSFPKKPAITYEEVMIPQEASSAPRDAEKDHEEAAGNDTIRQEKSQAPQQADGSAAQANRQASQKAAATARPQTGDQDDKPQQNKSGQNGQVSNAHLDTDSWLKDFFADK</sequence>
<feature type="compositionally biased region" description="Polar residues" evidence="1">
    <location>
        <begin position="235"/>
        <end position="265"/>
    </location>
</feature>
<dbReference type="Proteomes" id="UP000824130">
    <property type="component" value="Unassembled WGS sequence"/>
</dbReference>
<evidence type="ECO:0000256" key="1">
    <source>
        <dbReference type="SAM" id="MobiDB-lite"/>
    </source>
</evidence>
<evidence type="ECO:0000313" key="4">
    <source>
        <dbReference type="Proteomes" id="UP000824130"/>
    </source>
</evidence>